<evidence type="ECO:0000259" key="2">
    <source>
        <dbReference type="Pfam" id="PF15644"/>
    </source>
</evidence>
<accession>A0A2S6H153</accession>
<proteinExistence type="predicted"/>
<dbReference type="OrthoDB" id="9111418at2"/>
<dbReference type="RefSeq" id="WP_104476231.1">
    <property type="nucleotide sequence ID" value="NZ_CP154825.1"/>
</dbReference>
<keyword evidence="4" id="KW-1185">Reference proteome</keyword>
<organism evidence="3 4">
    <name type="scientific">Actinokineospora auranticolor</name>
    <dbReference type="NCBI Taxonomy" id="155976"/>
    <lineage>
        <taxon>Bacteria</taxon>
        <taxon>Bacillati</taxon>
        <taxon>Actinomycetota</taxon>
        <taxon>Actinomycetes</taxon>
        <taxon>Pseudonocardiales</taxon>
        <taxon>Pseudonocardiaceae</taxon>
        <taxon>Actinokineospora</taxon>
    </lineage>
</organism>
<gene>
    <name evidence="3" type="ORF">CLV40_101394</name>
</gene>
<sequence>MHRHRPGEPEKDQPTTARPKERVHPVHALQQKVGNSGVNRLMVQRTRDMDTTLNDLDNIRQFGQPGGLDPASTAAEQRLANSFPQENGQPQQFPDPSAHLPGAGLAHWLNAKSPKGPAANTYGTADWVANINSQRDEPGTAFLRNCIDAARAFLKSWYGRPTAAAGVHDPAPGLESDGGGKTKQWLETEWRTSENGRGPTWSDIEARLKSAGHGAVAIVIFDRGTIHAVNGVNHNGNVYWVDPQMGHISKKPLYEMQGPAESITLNAQFQPVDEPPPLTTSIEAALAALG</sequence>
<name>A0A2S6H153_9PSEU</name>
<feature type="compositionally biased region" description="Basic and acidic residues" evidence="1">
    <location>
        <begin position="1"/>
        <end position="24"/>
    </location>
</feature>
<feature type="region of interest" description="Disordered" evidence="1">
    <location>
        <begin position="1"/>
        <end position="28"/>
    </location>
</feature>
<evidence type="ECO:0000313" key="4">
    <source>
        <dbReference type="Proteomes" id="UP000239203"/>
    </source>
</evidence>
<dbReference type="EMBL" id="PTIX01000001">
    <property type="protein sequence ID" value="PPK71205.1"/>
    <property type="molecule type" value="Genomic_DNA"/>
</dbReference>
<comment type="caution">
    <text evidence="3">The sequence shown here is derived from an EMBL/GenBank/DDBJ whole genome shotgun (WGS) entry which is preliminary data.</text>
</comment>
<dbReference type="Pfam" id="PF15644">
    <property type="entry name" value="Gln_amidase"/>
    <property type="match status" value="1"/>
</dbReference>
<reference evidence="3 4" key="1">
    <citation type="submission" date="2018-02" db="EMBL/GenBank/DDBJ databases">
        <title>Genomic Encyclopedia of Archaeal and Bacterial Type Strains, Phase II (KMG-II): from individual species to whole genera.</title>
        <authorList>
            <person name="Goeker M."/>
        </authorList>
    </citation>
    <scope>NUCLEOTIDE SEQUENCE [LARGE SCALE GENOMIC DNA]</scope>
    <source>
        <strain evidence="3 4">YU 961-1</strain>
    </source>
</reference>
<dbReference type="AlphaFoldDB" id="A0A2S6H153"/>
<evidence type="ECO:0000256" key="1">
    <source>
        <dbReference type="SAM" id="MobiDB-lite"/>
    </source>
</evidence>
<protein>
    <submittedName>
        <fullName evidence="3">Papain fold toxin 1 (Glutamine deamidase) of polymorphic toxin system</fullName>
    </submittedName>
</protein>
<evidence type="ECO:0000313" key="3">
    <source>
        <dbReference type="EMBL" id="PPK71205.1"/>
    </source>
</evidence>
<feature type="domain" description="Tox-PL" evidence="2">
    <location>
        <begin position="145"/>
        <end position="247"/>
    </location>
</feature>
<dbReference type="Proteomes" id="UP000239203">
    <property type="component" value="Unassembled WGS sequence"/>
</dbReference>
<dbReference type="InterPro" id="IPR028908">
    <property type="entry name" value="Tox-PL_dom"/>
</dbReference>